<protein>
    <recommendedName>
        <fullName evidence="4">Polyamine aminopropyltransferase</fullName>
    </recommendedName>
    <alternativeName>
        <fullName evidence="4">Putrescine aminopropyltransferase</fullName>
        <shortName evidence="4">PAPT</shortName>
    </alternativeName>
    <alternativeName>
        <fullName evidence="4">Spermidine synthase</fullName>
        <shortName evidence="4">SPDS</shortName>
        <shortName evidence="4">SPDSY</shortName>
        <ecNumber evidence="4">2.5.1.16</ecNumber>
    </alternativeName>
</protein>
<evidence type="ECO:0000256" key="6">
    <source>
        <dbReference type="SAM" id="MobiDB-lite"/>
    </source>
</evidence>
<keyword evidence="4" id="KW-0745">Spermidine biosynthesis</keyword>
<feature type="transmembrane region" description="Helical" evidence="4">
    <location>
        <begin position="205"/>
        <end position="225"/>
    </location>
</feature>
<comment type="catalytic activity">
    <reaction evidence="4">
        <text>S-adenosyl 3-(methylsulfanyl)propylamine + putrescine = S-methyl-5'-thioadenosine + spermidine + H(+)</text>
        <dbReference type="Rhea" id="RHEA:12721"/>
        <dbReference type="ChEBI" id="CHEBI:15378"/>
        <dbReference type="ChEBI" id="CHEBI:17509"/>
        <dbReference type="ChEBI" id="CHEBI:57443"/>
        <dbReference type="ChEBI" id="CHEBI:57834"/>
        <dbReference type="ChEBI" id="CHEBI:326268"/>
        <dbReference type="EC" id="2.5.1.16"/>
    </reaction>
</comment>
<gene>
    <name evidence="4" type="primary">speE</name>
    <name evidence="8" type="ORF">SAMN05216285_2359</name>
</gene>
<keyword evidence="4" id="KW-1003">Cell membrane</keyword>
<dbReference type="STRING" id="1202768.SAMN05216285_2359"/>
<comment type="subcellular location">
    <subcellularLocation>
        <location evidence="4">Cell membrane</location>
        <topology evidence="4">Multi-pass membrane protein</topology>
    </subcellularLocation>
</comment>
<feature type="binding site" evidence="4">
    <location>
        <position position="240"/>
    </location>
    <ligand>
        <name>S-methyl-5'-thioadenosine</name>
        <dbReference type="ChEBI" id="CHEBI:17509"/>
    </ligand>
</feature>
<dbReference type="InterPro" id="IPR029063">
    <property type="entry name" value="SAM-dependent_MTases_sf"/>
</dbReference>
<evidence type="ECO:0000256" key="1">
    <source>
        <dbReference type="ARBA" id="ARBA00007867"/>
    </source>
</evidence>
<feature type="region of interest" description="Disordered" evidence="6">
    <location>
        <begin position="512"/>
        <end position="567"/>
    </location>
</feature>
<reference evidence="9" key="1">
    <citation type="submission" date="2016-10" db="EMBL/GenBank/DDBJ databases">
        <authorList>
            <person name="Varghese N."/>
        </authorList>
    </citation>
    <scope>NUCLEOTIDE SEQUENCE [LARGE SCALE GENOMIC DNA]</scope>
    <source>
        <strain evidence="9">CGMCC 1.12284</strain>
    </source>
</reference>
<feature type="transmembrane region" description="Helical" evidence="4">
    <location>
        <begin position="151"/>
        <end position="171"/>
    </location>
</feature>
<accession>A0A1I0PBH5</accession>
<evidence type="ECO:0000256" key="2">
    <source>
        <dbReference type="ARBA" id="ARBA00022679"/>
    </source>
</evidence>
<dbReference type="PANTHER" id="PTHR43317:SF1">
    <property type="entry name" value="THERMOSPERMINE SYNTHASE ACAULIS5"/>
    <property type="match status" value="1"/>
</dbReference>
<dbReference type="EC" id="2.5.1.16" evidence="4"/>
<keyword evidence="3 4" id="KW-0620">Polyamine biosynthesis</keyword>
<feature type="transmembrane region" description="Helical" evidence="4">
    <location>
        <begin position="44"/>
        <end position="65"/>
    </location>
</feature>
<dbReference type="InterPro" id="IPR001045">
    <property type="entry name" value="Spermi_synthase"/>
</dbReference>
<dbReference type="PROSITE" id="PS51006">
    <property type="entry name" value="PABS_2"/>
    <property type="match status" value="1"/>
</dbReference>
<keyword evidence="4" id="KW-0812">Transmembrane</keyword>
<dbReference type="Proteomes" id="UP000183275">
    <property type="component" value="Unassembled WGS sequence"/>
</dbReference>
<feature type="transmembrane region" description="Helical" evidence="4">
    <location>
        <begin position="111"/>
        <end position="131"/>
    </location>
</feature>
<dbReference type="PANTHER" id="PTHR43317">
    <property type="entry name" value="THERMOSPERMINE SYNTHASE ACAULIS5"/>
    <property type="match status" value="1"/>
</dbReference>
<evidence type="ECO:0000256" key="3">
    <source>
        <dbReference type="ARBA" id="ARBA00023115"/>
    </source>
</evidence>
<dbReference type="SUPFAM" id="SSF53335">
    <property type="entry name" value="S-adenosyl-L-methionine-dependent methyltransferases"/>
    <property type="match status" value="1"/>
</dbReference>
<dbReference type="UniPathway" id="UPA00248">
    <property type="reaction ID" value="UER00314"/>
</dbReference>
<keyword evidence="4" id="KW-1133">Transmembrane helix</keyword>
<evidence type="ECO:0000256" key="4">
    <source>
        <dbReference type="HAMAP-Rule" id="MF_00198"/>
    </source>
</evidence>
<evidence type="ECO:0000256" key="5">
    <source>
        <dbReference type="PROSITE-ProRule" id="PRU00354"/>
    </source>
</evidence>
<comment type="caution">
    <text evidence="4">Lacks conserved residue(s) required for the propagation of feature annotation.</text>
</comment>
<dbReference type="GO" id="GO:0005886">
    <property type="term" value="C:plasma membrane"/>
    <property type="evidence" value="ECO:0007669"/>
    <property type="project" value="UniProtKB-SubCell"/>
</dbReference>
<proteinExistence type="inferred from homology"/>
<feature type="transmembrane region" description="Helical" evidence="4">
    <location>
        <begin position="178"/>
        <end position="199"/>
    </location>
</feature>
<feature type="domain" description="PABS" evidence="7">
    <location>
        <begin position="201"/>
        <end position="449"/>
    </location>
</feature>
<dbReference type="OrthoDB" id="10538at2157"/>
<evidence type="ECO:0000259" key="7">
    <source>
        <dbReference type="PROSITE" id="PS51006"/>
    </source>
</evidence>
<feature type="transmembrane region" description="Helical" evidence="4">
    <location>
        <begin position="16"/>
        <end position="32"/>
    </location>
</feature>
<feature type="compositionally biased region" description="Low complexity" evidence="6">
    <location>
        <begin position="531"/>
        <end position="545"/>
    </location>
</feature>
<keyword evidence="2 4" id="KW-0808">Transferase</keyword>
<dbReference type="RefSeq" id="WP_074854726.1">
    <property type="nucleotide sequence ID" value="NZ_FOIS01000003.1"/>
</dbReference>
<feature type="binding site" evidence="4">
    <location>
        <begin position="348"/>
        <end position="349"/>
    </location>
    <ligand>
        <name>S-methyl-5'-thioadenosine</name>
        <dbReference type="ChEBI" id="CHEBI:17509"/>
    </ligand>
</feature>
<dbReference type="eggNOG" id="arCOG00050">
    <property type="taxonomic scope" value="Archaea"/>
</dbReference>
<comment type="similarity">
    <text evidence="1 4">Belongs to the spermidine/spermine synthase family.</text>
</comment>
<evidence type="ECO:0000313" key="9">
    <source>
        <dbReference type="Proteomes" id="UP000183275"/>
    </source>
</evidence>
<dbReference type="InterPro" id="IPR030374">
    <property type="entry name" value="PABS"/>
</dbReference>
<feature type="active site" description="Proton acceptor" evidence="4 5">
    <location>
        <position position="366"/>
    </location>
</feature>
<comment type="pathway">
    <text evidence="4">Amine and polyamine biosynthesis; spermidine biosynthesis; spermidine from putrescine: step 1/1.</text>
</comment>
<name>A0A1I0PBH5_9EURY</name>
<dbReference type="GO" id="GO:0004766">
    <property type="term" value="F:spermidine synthase activity"/>
    <property type="evidence" value="ECO:0007669"/>
    <property type="project" value="UniProtKB-UniRule"/>
</dbReference>
<comment type="subunit">
    <text evidence="4">Homodimer or homotetramer.</text>
</comment>
<keyword evidence="4" id="KW-0472">Membrane</keyword>
<dbReference type="NCBIfam" id="NF037959">
    <property type="entry name" value="MFS_SpdSyn"/>
    <property type="match status" value="1"/>
</dbReference>
<feature type="binding site" evidence="4">
    <location>
        <position position="374"/>
    </location>
    <ligand>
        <name>S-methyl-5'-thioadenosine</name>
        <dbReference type="ChEBI" id="CHEBI:17509"/>
    </ligand>
</feature>
<feature type="transmembrane region" description="Helical" evidence="4">
    <location>
        <begin position="77"/>
        <end position="99"/>
    </location>
</feature>
<dbReference type="GO" id="GO:0010487">
    <property type="term" value="F:thermospermine synthase activity"/>
    <property type="evidence" value="ECO:0007669"/>
    <property type="project" value="TreeGrafter"/>
</dbReference>
<dbReference type="Gene3D" id="3.40.50.150">
    <property type="entry name" value="Vaccinia Virus protein VP39"/>
    <property type="match status" value="1"/>
</dbReference>
<evidence type="ECO:0000313" key="8">
    <source>
        <dbReference type="EMBL" id="SEW11470.1"/>
    </source>
</evidence>
<dbReference type="EMBL" id="FOIS01000003">
    <property type="protein sequence ID" value="SEW11470.1"/>
    <property type="molecule type" value="Genomic_DNA"/>
</dbReference>
<dbReference type="HAMAP" id="MF_00198">
    <property type="entry name" value="Spermidine_synth"/>
    <property type="match status" value="1"/>
</dbReference>
<feature type="compositionally biased region" description="Gly residues" evidence="6">
    <location>
        <begin position="546"/>
        <end position="558"/>
    </location>
</feature>
<organism evidence="8 9">
    <name type="scientific">Natrinema salifodinae</name>
    <dbReference type="NCBI Taxonomy" id="1202768"/>
    <lineage>
        <taxon>Archaea</taxon>
        <taxon>Methanobacteriati</taxon>
        <taxon>Methanobacteriota</taxon>
        <taxon>Stenosarchaea group</taxon>
        <taxon>Halobacteria</taxon>
        <taxon>Halobacteriales</taxon>
        <taxon>Natrialbaceae</taxon>
        <taxon>Natrinema</taxon>
    </lineage>
</organism>
<comment type="function">
    <text evidence="4">Catalyzes the irreversible transfer of a propylamine group from the amino donor S-adenosylmethioninamine (decarboxy-AdoMet) to putrescine (1,4-diaminobutane) to yield spermidine.</text>
</comment>
<sequence length="567" mass="60997">MSLRQSSAFRPTKPDVAVFVSGVTSMGLEILAGRIIEPQFGSSIYTWGSIITVFLAALSLGYWQGGRQAKTASNRRMIWLLLGTAGYVAIIIYASDQLLLSASAMPLPARFASLPAVLILFGPPTYLLGFISPYSAELSQKEGTGEASGHVYALGTIGSIVGAGATTYVLIPALRIDVIGLLFGFILVGTAIALMLPAFPPRPALASVGVALLLVVAAGIGPVAFDHRGDVVYQTQTPYQELEVIDDGDVRTMYLDGARHSAMDLDEPERHVFEYTRYFHLPMLMVDDHEEVEDVLFIGGGGYTGPKDFERKYDVDVDVVEIDPEVTQAAKEHFRLEESENLSAHTEDGRIFLQDTDKTYDVIVLDAYQKDQVPIHLTQVEFMDLAENHLAEDGVFLANVISAPSGSGSDFYRAQYKTIDQAFASTYSFRTSNWDSVQNIEVVATKGETDFTEADLAERNEERDLGIDLSAEVEAYMDEPNTDGMPVLTEEHAPVDDLQSSTVGQEYVIERTNDESDSEPASAVATGSQSPALARPAPPAALDGPGEPGGPAADGGPGLISPPTASA</sequence>
<dbReference type="Pfam" id="PF01564">
    <property type="entry name" value="Spermine_synth"/>
    <property type="match status" value="1"/>
</dbReference>
<feature type="binding site" evidence="4">
    <location>
        <position position="321"/>
    </location>
    <ligand>
        <name>S-methyl-5'-thioadenosine</name>
        <dbReference type="ChEBI" id="CHEBI:17509"/>
    </ligand>
</feature>
<keyword evidence="9" id="KW-1185">Reference proteome</keyword>
<dbReference type="AlphaFoldDB" id="A0A1I0PBH5"/>
<dbReference type="GO" id="GO:0008295">
    <property type="term" value="P:spermidine biosynthetic process"/>
    <property type="evidence" value="ECO:0007669"/>
    <property type="project" value="UniProtKB-UniRule"/>
</dbReference>